<dbReference type="InterPro" id="IPR013728">
    <property type="entry name" value="BT_3987-like_N"/>
</dbReference>
<dbReference type="InterPro" id="IPR000421">
    <property type="entry name" value="FA58C"/>
</dbReference>
<accession>A0A4S2FMD5</accession>
<comment type="caution">
    <text evidence="3">The sequence shown here is derived from an EMBL/GenBank/DDBJ whole genome shotgun (WGS) entry which is preliminary data.</text>
</comment>
<dbReference type="Pfam" id="PF08522">
    <property type="entry name" value="BT_3987-like_N"/>
    <property type="match status" value="2"/>
</dbReference>
<name>A0A4S2FMD5_9BACT</name>
<dbReference type="Pfam" id="PF00754">
    <property type="entry name" value="F5_F8_type_C"/>
    <property type="match status" value="1"/>
</dbReference>
<sequence>MVGNIKKEHRMKKRIIAASLIGLLVLGTSCEDKRDEFLSDYDTRMYFRNSDLQEQDCYITGDLTNYTVSVVKAGSELNAVADASVTMMDEAQLLAYNDQNVTNYSILPSECYTLNGELKMDFAADDLYRTFDVAFNPELIYKLPKANYVLPMVLNSSKTVTENKNVIFVKPNPIIPTIFFEKSGFSSTSLSKSGPDQVKLDLSVIIPLANKWEFEYTVKADKDLLDAYNAEHHTSFQMLPADAYTLTETNRFGLGEKVANNSIVVDKTKLDMGEYVLPLRLTNCTQPYFQIEEEKSVCLFSIIYTPAEIPLSLDMLSSNATHANDGTGLPGLFDGRGSGKHWHSNWAGQVVDPVYGHYIDFKLPNPIQFFAFDLWSRFENANGAPTKIVLYTSNDGSTWKEWKTVSMKLSGGDEEYNSSVFKSETPFQYLRFSGVESNAGNVTTGSFWNCGEMKIYGE</sequence>
<reference evidence="3 4" key="1">
    <citation type="submission" date="2019-04" db="EMBL/GenBank/DDBJ databases">
        <title>Microbes associate with the intestines of laboratory mice.</title>
        <authorList>
            <person name="Navarre W."/>
            <person name="Wong E."/>
            <person name="Huang K."/>
            <person name="Tropini C."/>
            <person name="Ng K."/>
            <person name="Yu B."/>
        </authorList>
    </citation>
    <scope>NUCLEOTIDE SEQUENCE [LARGE SCALE GENOMIC DNA]</scope>
    <source>
        <strain evidence="3 4">NM22_B1</strain>
    </source>
</reference>
<dbReference type="SUPFAM" id="SSF49785">
    <property type="entry name" value="Galactose-binding domain-like"/>
    <property type="match status" value="1"/>
</dbReference>
<feature type="domain" description="F5/8 type C" evidence="1">
    <location>
        <begin position="324"/>
        <end position="440"/>
    </location>
</feature>
<dbReference type="InterPro" id="IPR008979">
    <property type="entry name" value="Galactose-bd-like_sf"/>
</dbReference>
<evidence type="ECO:0000259" key="1">
    <source>
        <dbReference type="Pfam" id="PF00754"/>
    </source>
</evidence>
<proteinExistence type="predicted"/>
<feature type="domain" description="BT-3987-like N-terminal" evidence="2">
    <location>
        <begin position="188"/>
        <end position="283"/>
    </location>
</feature>
<gene>
    <name evidence="3" type="ORF">E5339_10465</name>
</gene>
<organism evidence="3 4">
    <name type="scientific">Phocaeicola sartorii</name>
    <dbReference type="NCBI Taxonomy" id="671267"/>
    <lineage>
        <taxon>Bacteria</taxon>
        <taxon>Pseudomonadati</taxon>
        <taxon>Bacteroidota</taxon>
        <taxon>Bacteroidia</taxon>
        <taxon>Bacteroidales</taxon>
        <taxon>Bacteroidaceae</taxon>
        <taxon>Phocaeicola</taxon>
    </lineage>
</organism>
<feature type="domain" description="BT-3987-like N-terminal" evidence="2">
    <location>
        <begin position="41"/>
        <end position="158"/>
    </location>
</feature>
<dbReference type="Gene3D" id="2.60.40.1740">
    <property type="entry name" value="hypothetical protein (bacova_03559)"/>
    <property type="match status" value="2"/>
</dbReference>
<dbReference type="AlphaFoldDB" id="A0A4S2FMD5"/>
<protein>
    <submittedName>
        <fullName evidence="3">DUF1735 domain-containing protein</fullName>
    </submittedName>
</protein>
<evidence type="ECO:0000259" key="2">
    <source>
        <dbReference type="Pfam" id="PF08522"/>
    </source>
</evidence>
<dbReference type="EMBL" id="SRYJ01000021">
    <property type="protein sequence ID" value="TGY70147.1"/>
    <property type="molecule type" value="Genomic_DNA"/>
</dbReference>
<evidence type="ECO:0000313" key="3">
    <source>
        <dbReference type="EMBL" id="TGY70147.1"/>
    </source>
</evidence>
<dbReference type="Gene3D" id="2.60.120.260">
    <property type="entry name" value="Galactose-binding domain-like"/>
    <property type="match status" value="1"/>
</dbReference>
<dbReference type="Proteomes" id="UP000310760">
    <property type="component" value="Unassembled WGS sequence"/>
</dbReference>
<evidence type="ECO:0000313" key="4">
    <source>
        <dbReference type="Proteomes" id="UP000310760"/>
    </source>
</evidence>
<dbReference type="PROSITE" id="PS51257">
    <property type="entry name" value="PROKAR_LIPOPROTEIN"/>
    <property type="match status" value="1"/>
</dbReference>